<keyword evidence="1" id="KW-0472">Membrane</keyword>
<feature type="transmembrane region" description="Helical" evidence="1">
    <location>
        <begin position="23"/>
        <end position="43"/>
    </location>
</feature>
<keyword evidence="1" id="KW-1133">Transmembrane helix</keyword>
<protein>
    <recommendedName>
        <fullName evidence="4">Lipoprotein</fullName>
    </recommendedName>
</protein>
<keyword evidence="1" id="KW-0812">Transmembrane</keyword>
<dbReference type="EMBL" id="JAQQKW010000003">
    <property type="protein sequence ID" value="MDC7693878.1"/>
    <property type="molecule type" value="Genomic_DNA"/>
</dbReference>
<name>A0ABT5ICJ2_9CAUL</name>
<dbReference type="Proteomes" id="UP001216595">
    <property type="component" value="Unassembled WGS sequence"/>
</dbReference>
<gene>
    <name evidence="2" type="ORF">PQU94_06230</name>
</gene>
<sequence length="176" mass="18384">MKPAGDDECAITHRNGGCMRREVLAVSLMLCIALSGCASVPVASHSGGRSLLRDALSVPVAELETRAASGDARAQFSTSLVYQYGLQGTPADPVKATTYRQQALSAKGYMPITQYIAGLNGNPGRTAIINVPRYEVTAGEARAAYVCAQAVARRVAPEVGATACGTPDVYAEMVSF</sequence>
<dbReference type="RefSeq" id="WP_272740606.1">
    <property type="nucleotide sequence ID" value="NZ_JAQQKW010000003.1"/>
</dbReference>
<keyword evidence="3" id="KW-1185">Reference proteome</keyword>
<evidence type="ECO:0000313" key="2">
    <source>
        <dbReference type="EMBL" id="MDC7693878.1"/>
    </source>
</evidence>
<reference evidence="2 3" key="1">
    <citation type="submission" date="2023-01" db="EMBL/GenBank/DDBJ databases">
        <title>Novel species of the genus Asticcacaulis isolated from rivers.</title>
        <authorList>
            <person name="Lu H."/>
        </authorList>
    </citation>
    <scope>NUCLEOTIDE SEQUENCE [LARGE SCALE GENOMIC DNA]</scope>
    <source>
        <strain evidence="2 3">DXS10W</strain>
    </source>
</reference>
<accession>A0ABT5ICJ2</accession>
<evidence type="ECO:0000313" key="3">
    <source>
        <dbReference type="Proteomes" id="UP001216595"/>
    </source>
</evidence>
<proteinExistence type="predicted"/>
<evidence type="ECO:0008006" key="4">
    <source>
        <dbReference type="Google" id="ProtNLM"/>
    </source>
</evidence>
<evidence type="ECO:0000256" key="1">
    <source>
        <dbReference type="SAM" id="Phobius"/>
    </source>
</evidence>
<organism evidence="2 3">
    <name type="scientific">Asticcacaulis currens</name>
    <dbReference type="NCBI Taxonomy" id="2984210"/>
    <lineage>
        <taxon>Bacteria</taxon>
        <taxon>Pseudomonadati</taxon>
        <taxon>Pseudomonadota</taxon>
        <taxon>Alphaproteobacteria</taxon>
        <taxon>Caulobacterales</taxon>
        <taxon>Caulobacteraceae</taxon>
        <taxon>Asticcacaulis</taxon>
    </lineage>
</organism>
<comment type="caution">
    <text evidence="2">The sequence shown here is derived from an EMBL/GenBank/DDBJ whole genome shotgun (WGS) entry which is preliminary data.</text>
</comment>